<gene>
    <name evidence="2" type="ORF">KDY119_01393</name>
</gene>
<dbReference type="Proteomes" id="UP000326702">
    <property type="component" value="Chromosome"/>
</dbReference>
<feature type="region of interest" description="Disordered" evidence="1">
    <location>
        <begin position="84"/>
        <end position="110"/>
    </location>
</feature>
<evidence type="ECO:0000313" key="3">
    <source>
        <dbReference type="Proteomes" id="UP000326702"/>
    </source>
</evidence>
<protein>
    <submittedName>
        <fullName evidence="2">Uncharacterized protein</fullName>
    </submittedName>
</protein>
<reference evidence="2 3" key="1">
    <citation type="submission" date="2019-10" db="EMBL/GenBank/DDBJ databases">
        <title>Genome sequence of Luteimicrobium xylanilyticum HY-24.</title>
        <authorList>
            <person name="Kim D.Y."/>
            <person name="Park H.-Y."/>
        </authorList>
    </citation>
    <scope>NUCLEOTIDE SEQUENCE [LARGE SCALE GENOMIC DNA]</scope>
    <source>
        <strain evidence="2 3">HY-24</strain>
    </source>
</reference>
<organism evidence="2 3">
    <name type="scientific">Luteimicrobium xylanilyticum</name>
    <dbReference type="NCBI Taxonomy" id="1133546"/>
    <lineage>
        <taxon>Bacteria</taxon>
        <taxon>Bacillati</taxon>
        <taxon>Actinomycetota</taxon>
        <taxon>Actinomycetes</taxon>
        <taxon>Micrococcales</taxon>
        <taxon>Luteimicrobium</taxon>
    </lineage>
</organism>
<dbReference type="EMBL" id="CP045529">
    <property type="protein sequence ID" value="QFU97887.1"/>
    <property type="molecule type" value="Genomic_DNA"/>
</dbReference>
<feature type="compositionally biased region" description="Basic and acidic residues" evidence="1">
    <location>
        <begin position="88"/>
        <end position="100"/>
    </location>
</feature>
<proteinExistence type="predicted"/>
<dbReference type="AlphaFoldDB" id="A0A5P9Q8Y8"/>
<feature type="compositionally biased region" description="Basic and acidic residues" evidence="1">
    <location>
        <begin position="162"/>
        <end position="171"/>
    </location>
</feature>
<keyword evidence="3" id="KW-1185">Reference proteome</keyword>
<evidence type="ECO:0000313" key="2">
    <source>
        <dbReference type="EMBL" id="QFU97887.1"/>
    </source>
</evidence>
<feature type="region of interest" description="Disordered" evidence="1">
    <location>
        <begin position="133"/>
        <end position="171"/>
    </location>
</feature>
<sequence length="171" mass="19842">MWTTRQLADELGVDPHRISKIAQRRRWRRWEGEWLFTAEQADEIRRTIRAYDEHVPVAAWTCTVEGCETPAKVRGMCNAHYRRVSRHGSTERRDGSDWQRSKTHCPNNHEYTPENTYRFADGRRRCRACRLERASQQGAREEARGDDAVKNSPELGAVRQAGRAEARPGPV</sequence>
<accession>A0A5P9Q8Y8</accession>
<evidence type="ECO:0000256" key="1">
    <source>
        <dbReference type="SAM" id="MobiDB-lite"/>
    </source>
</evidence>
<dbReference type="KEGG" id="lxl:KDY119_01393"/>
<name>A0A5P9Q8Y8_9MICO</name>
<feature type="compositionally biased region" description="Basic and acidic residues" evidence="1">
    <location>
        <begin position="133"/>
        <end position="149"/>
    </location>
</feature>